<evidence type="ECO:0000259" key="1">
    <source>
        <dbReference type="Pfam" id="PF23055"/>
    </source>
</evidence>
<organism evidence="2">
    <name type="scientific">Menopon gallinae</name>
    <name type="common">poultry shaft louse</name>
    <dbReference type="NCBI Taxonomy" id="328185"/>
    <lineage>
        <taxon>Eukaryota</taxon>
        <taxon>Metazoa</taxon>
        <taxon>Ecdysozoa</taxon>
        <taxon>Arthropoda</taxon>
        <taxon>Hexapoda</taxon>
        <taxon>Insecta</taxon>
        <taxon>Pterygota</taxon>
        <taxon>Neoptera</taxon>
        <taxon>Paraneoptera</taxon>
        <taxon>Psocodea</taxon>
        <taxon>Troctomorpha</taxon>
        <taxon>Phthiraptera</taxon>
        <taxon>Amblycera</taxon>
        <taxon>Menoponidae</taxon>
        <taxon>Menopon</taxon>
    </lineage>
</organism>
<comment type="caution">
    <text evidence="2">The sequence shown here is derived from an EMBL/GenBank/DDBJ whole genome shotgun (WGS) entry which is preliminary data.</text>
</comment>
<dbReference type="PANTHER" id="PTHR33327">
    <property type="entry name" value="ENDONUCLEASE"/>
    <property type="match status" value="1"/>
</dbReference>
<sequence>MIYAARDAVHPKQGRRRRTAILLRRDSTGRAQTTSAEVIDIIKKPPAHDRYETIKRALISRLSVSQEKKTKQLLHKEHVGDRRPSRFLGRLRNLAGNDVSDNLLRTLRTDRLPRELQPILATQCADTPPDRLAELADRVRIVRAANKTPAFYPEYIEAAKMELRKEMREELRHAHGIRRHDKETSRRCNTSNRYIYIFYGILGNLREKNYKNQAAKMTARSLSRYKNDDTRLSQKQGMIRNRNQRAFKERKKSLKVTENHKEKIF</sequence>
<reference evidence="2" key="1">
    <citation type="journal article" date="2024" name="Gigascience">
        <title>Chromosome-level genome of the poultry shaft louse Menopon gallinae provides insight into the host-switching and adaptive evolution of parasitic lice.</title>
        <authorList>
            <person name="Xu Y."/>
            <person name="Ma L."/>
            <person name="Liu S."/>
            <person name="Liang Y."/>
            <person name="Liu Q."/>
            <person name="He Z."/>
            <person name="Tian L."/>
            <person name="Duan Y."/>
            <person name="Cai W."/>
            <person name="Li H."/>
            <person name="Song F."/>
        </authorList>
    </citation>
    <scope>NUCLEOTIDE SEQUENCE</scope>
    <source>
        <strain evidence="2">Cailab_2023a</strain>
    </source>
</reference>
<dbReference type="Pfam" id="PF23055">
    <property type="entry name" value="DUF7041"/>
    <property type="match status" value="1"/>
</dbReference>
<name>A0AAW2HRM8_9NEOP</name>
<dbReference type="InterPro" id="IPR055469">
    <property type="entry name" value="DUF7041"/>
</dbReference>
<dbReference type="PANTHER" id="PTHR33327:SF3">
    <property type="entry name" value="RNA-DIRECTED DNA POLYMERASE"/>
    <property type="match status" value="1"/>
</dbReference>
<proteinExistence type="predicted"/>
<dbReference type="AlphaFoldDB" id="A0AAW2HRM8"/>
<accession>A0AAW2HRM8</accession>
<protein>
    <recommendedName>
        <fullName evidence="1">DUF7041 domain-containing protein</fullName>
    </recommendedName>
</protein>
<gene>
    <name evidence="2" type="ORF">PYX00_005215</name>
</gene>
<dbReference type="EMBL" id="JARGDH010000003">
    <property type="protein sequence ID" value="KAL0272125.1"/>
    <property type="molecule type" value="Genomic_DNA"/>
</dbReference>
<feature type="domain" description="DUF7041" evidence="1">
    <location>
        <begin position="35"/>
        <end position="74"/>
    </location>
</feature>
<evidence type="ECO:0000313" key="2">
    <source>
        <dbReference type="EMBL" id="KAL0272125.1"/>
    </source>
</evidence>